<evidence type="ECO:0000256" key="6">
    <source>
        <dbReference type="ARBA" id="ARBA00011245"/>
    </source>
</evidence>
<dbReference type="SUPFAM" id="SSF53244">
    <property type="entry name" value="MurD-like peptide ligases, peptide-binding domain"/>
    <property type="match status" value="1"/>
</dbReference>
<dbReference type="EC" id="6.3.2.12" evidence="7"/>
<feature type="domain" description="Mur ligase C-terminal" evidence="24">
    <location>
        <begin position="289"/>
        <end position="405"/>
    </location>
</feature>
<comment type="pathway">
    <text evidence="3">Cofactor biosynthesis; tetrahydrofolate biosynthesis; 7,8-dihydrofolate from 2-amino-4-hydroxy-6-hydroxymethyl-7,8-dihydropteridine diphosphate and 4-aminobenzoate: step 2/2.</text>
</comment>
<dbReference type="EMBL" id="JGVK01000018">
    <property type="protein sequence ID" value="KEY91303.1"/>
    <property type="molecule type" value="Genomic_DNA"/>
</dbReference>
<evidence type="ECO:0000256" key="5">
    <source>
        <dbReference type="ARBA" id="ARBA00008276"/>
    </source>
</evidence>
<evidence type="ECO:0000256" key="23">
    <source>
        <dbReference type="PIRNR" id="PIRNR001563"/>
    </source>
</evidence>
<evidence type="ECO:0000256" key="19">
    <source>
        <dbReference type="ARBA" id="ARBA00047493"/>
    </source>
</evidence>
<comment type="pathway">
    <text evidence="4">Cofactor biosynthesis; tetrahydrofolylpolyglutamate biosynthesis.</text>
</comment>
<dbReference type="NCBIfam" id="TIGR01499">
    <property type="entry name" value="folC"/>
    <property type="match status" value="1"/>
</dbReference>
<keyword evidence="12 23" id="KW-0547">Nucleotide-binding</keyword>
<evidence type="ECO:0000256" key="16">
    <source>
        <dbReference type="ARBA" id="ARBA00030048"/>
    </source>
</evidence>
<dbReference type="RefSeq" id="WP_034414024.1">
    <property type="nucleotide sequence ID" value="NZ_JGVK01000018.1"/>
</dbReference>
<evidence type="ECO:0000256" key="14">
    <source>
        <dbReference type="ARBA" id="ARBA00022842"/>
    </source>
</evidence>
<evidence type="ECO:0000256" key="2">
    <source>
        <dbReference type="ARBA" id="ARBA00002714"/>
    </source>
</evidence>
<dbReference type="eggNOG" id="COG0285">
    <property type="taxonomic scope" value="Bacteria"/>
</dbReference>
<comment type="catalytic activity">
    <reaction evidence="19">
        <text>(6S)-5,6,7,8-tetrahydrofolyl-(gamma-L-Glu)(n) + L-glutamate + ATP = (6S)-5,6,7,8-tetrahydrofolyl-(gamma-L-Glu)(n+1) + ADP + phosphate + H(+)</text>
        <dbReference type="Rhea" id="RHEA:10580"/>
        <dbReference type="Rhea" id="RHEA-COMP:14738"/>
        <dbReference type="Rhea" id="RHEA-COMP:14740"/>
        <dbReference type="ChEBI" id="CHEBI:15378"/>
        <dbReference type="ChEBI" id="CHEBI:29985"/>
        <dbReference type="ChEBI" id="CHEBI:30616"/>
        <dbReference type="ChEBI" id="CHEBI:43474"/>
        <dbReference type="ChEBI" id="CHEBI:141005"/>
        <dbReference type="ChEBI" id="CHEBI:456216"/>
        <dbReference type="EC" id="6.3.2.17"/>
    </reaction>
</comment>
<dbReference type="PANTHER" id="PTHR11136:SF0">
    <property type="entry name" value="DIHYDROFOLATE SYNTHETASE-RELATED"/>
    <property type="match status" value="1"/>
</dbReference>
<evidence type="ECO:0000256" key="9">
    <source>
        <dbReference type="ARBA" id="ARBA00019357"/>
    </source>
</evidence>
<evidence type="ECO:0000259" key="24">
    <source>
        <dbReference type="Pfam" id="PF02875"/>
    </source>
</evidence>
<keyword evidence="14" id="KW-0460">Magnesium</keyword>
<dbReference type="OrthoDB" id="9809356at2"/>
<evidence type="ECO:0000256" key="10">
    <source>
        <dbReference type="ARBA" id="ARBA00022598"/>
    </source>
</evidence>
<evidence type="ECO:0000256" key="20">
    <source>
        <dbReference type="ARBA" id="ARBA00047808"/>
    </source>
</evidence>
<dbReference type="GO" id="GO:0046872">
    <property type="term" value="F:metal ion binding"/>
    <property type="evidence" value="ECO:0007669"/>
    <property type="project" value="UniProtKB-KW"/>
</dbReference>
<organism evidence="25 26">
    <name type="scientific">Candidatus Photodesmus blepharonis</name>
    <dbReference type="NCBI Taxonomy" id="1179155"/>
    <lineage>
        <taxon>Bacteria</taxon>
        <taxon>Pseudomonadati</taxon>
        <taxon>Pseudomonadota</taxon>
        <taxon>Gammaproteobacteria</taxon>
        <taxon>Vibrionales</taxon>
        <taxon>Vibrionaceae</taxon>
        <taxon>Candidatus Photodesmus</taxon>
    </lineage>
</organism>
<dbReference type="InterPro" id="IPR036565">
    <property type="entry name" value="Mur-like_cat_sf"/>
</dbReference>
<gene>
    <name evidence="25" type="primary">folC</name>
    <name evidence="25" type="ORF">CF67_25004</name>
</gene>
<dbReference type="GO" id="GO:0005737">
    <property type="term" value="C:cytoplasm"/>
    <property type="evidence" value="ECO:0007669"/>
    <property type="project" value="TreeGrafter"/>
</dbReference>
<dbReference type="SUPFAM" id="SSF53623">
    <property type="entry name" value="MurD-like peptide ligases, catalytic domain"/>
    <property type="match status" value="1"/>
</dbReference>
<dbReference type="Gene3D" id="3.40.1190.10">
    <property type="entry name" value="Mur-like, catalytic domain"/>
    <property type="match status" value="1"/>
</dbReference>
<evidence type="ECO:0000256" key="7">
    <source>
        <dbReference type="ARBA" id="ARBA00013023"/>
    </source>
</evidence>
<evidence type="ECO:0000256" key="17">
    <source>
        <dbReference type="ARBA" id="ARBA00030592"/>
    </source>
</evidence>
<dbReference type="PIRSF" id="PIRSF001563">
    <property type="entry name" value="Folylpolyglu_synth"/>
    <property type="match status" value="1"/>
</dbReference>
<keyword evidence="13 23" id="KW-0067">ATP-binding</keyword>
<evidence type="ECO:0000256" key="11">
    <source>
        <dbReference type="ARBA" id="ARBA00022723"/>
    </source>
</evidence>
<evidence type="ECO:0000256" key="8">
    <source>
        <dbReference type="ARBA" id="ARBA00013025"/>
    </source>
</evidence>
<evidence type="ECO:0000256" key="22">
    <source>
        <dbReference type="ARBA" id="ARBA00049161"/>
    </source>
</evidence>
<dbReference type="Gene3D" id="3.90.190.20">
    <property type="entry name" value="Mur ligase, C-terminal domain"/>
    <property type="match status" value="1"/>
</dbReference>
<evidence type="ECO:0000256" key="12">
    <source>
        <dbReference type="ARBA" id="ARBA00022741"/>
    </source>
</evidence>
<evidence type="ECO:0000256" key="13">
    <source>
        <dbReference type="ARBA" id="ARBA00022840"/>
    </source>
</evidence>
<keyword evidence="26" id="KW-1185">Reference proteome</keyword>
<dbReference type="FunFam" id="3.40.1190.10:FF:000004">
    <property type="entry name" value="Dihydrofolate synthase/folylpolyglutamate synthase"/>
    <property type="match status" value="1"/>
</dbReference>
<dbReference type="GO" id="GO:0046656">
    <property type="term" value="P:folic acid biosynthetic process"/>
    <property type="evidence" value="ECO:0007669"/>
    <property type="project" value="UniProtKB-KW"/>
</dbReference>
<keyword evidence="11" id="KW-0479">Metal-binding</keyword>
<comment type="catalytic activity">
    <reaction evidence="20">
        <text>10-formyltetrahydrofolyl-(gamma-L-Glu)(n) + L-glutamate + ATP = 10-formyltetrahydrofolyl-(gamma-L-Glu)(n+1) + ADP + phosphate + H(+)</text>
        <dbReference type="Rhea" id="RHEA:51904"/>
        <dbReference type="Rhea" id="RHEA-COMP:13088"/>
        <dbReference type="Rhea" id="RHEA-COMP:14300"/>
        <dbReference type="ChEBI" id="CHEBI:15378"/>
        <dbReference type="ChEBI" id="CHEBI:29985"/>
        <dbReference type="ChEBI" id="CHEBI:30616"/>
        <dbReference type="ChEBI" id="CHEBI:43474"/>
        <dbReference type="ChEBI" id="CHEBI:134413"/>
        <dbReference type="ChEBI" id="CHEBI:456216"/>
        <dbReference type="EC" id="6.3.2.17"/>
    </reaction>
</comment>
<reference evidence="25 26" key="1">
    <citation type="submission" date="2014-03" db="EMBL/GenBank/DDBJ databases">
        <title>Selection and divergence in the genomes of co-occurring obligate luminous symbionts with specific hosts.</title>
        <authorList>
            <person name="Hendry T.A."/>
            <person name="de Wet J.R."/>
            <person name="Dunlap P.V."/>
        </authorList>
    </citation>
    <scope>NUCLEOTIDE SEQUENCE [LARGE SCALE GENOMIC DNA]</scope>
    <source>
        <strain evidence="25 26">Ppalp.1</strain>
    </source>
</reference>
<dbReference type="NCBIfam" id="NF008101">
    <property type="entry name" value="PRK10846.1"/>
    <property type="match status" value="1"/>
</dbReference>
<comment type="caution">
    <text evidence="25">The sequence shown here is derived from an EMBL/GenBank/DDBJ whole genome shotgun (WGS) entry which is preliminary data.</text>
</comment>
<dbReference type="PANTHER" id="PTHR11136">
    <property type="entry name" value="FOLYLPOLYGLUTAMATE SYNTHASE-RELATED"/>
    <property type="match status" value="1"/>
</dbReference>
<name>A0A084CNC4_9GAMM</name>
<evidence type="ECO:0000313" key="25">
    <source>
        <dbReference type="EMBL" id="KEY91303.1"/>
    </source>
</evidence>
<comment type="similarity">
    <text evidence="5 23">Belongs to the folylpolyglutamate synthase family.</text>
</comment>
<dbReference type="InterPro" id="IPR004101">
    <property type="entry name" value="Mur_ligase_C"/>
</dbReference>
<dbReference type="GO" id="GO:0005524">
    <property type="term" value="F:ATP binding"/>
    <property type="evidence" value="ECO:0007669"/>
    <property type="project" value="UniProtKB-KW"/>
</dbReference>
<dbReference type="InterPro" id="IPR001645">
    <property type="entry name" value="Folylpolyglutamate_synth"/>
</dbReference>
<comment type="function">
    <text evidence="2">Functions in two distinct reactions of the de novo folate biosynthetic pathway. Catalyzes the addition of a glutamate residue to dihydropteroate (7,8-dihydropteroate or H2Pte) to form dihydrofolate (7,8-dihydrofolate monoglutamate or H2Pte-Glu). Also catalyzes successive additions of L-glutamate to tetrahydrofolate or 10-formyltetrahydrofolate or 5,10-methylenetetrahydrofolate, leading to folylpolyglutamate derivatives.</text>
</comment>
<comment type="subunit">
    <text evidence="6">Monomer.</text>
</comment>
<dbReference type="GO" id="GO:0008841">
    <property type="term" value="F:dihydrofolate synthase activity"/>
    <property type="evidence" value="ECO:0007669"/>
    <property type="project" value="UniProtKB-EC"/>
</dbReference>
<evidence type="ECO:0000256" key="1">
    <source>
        <dbReference type="ARBA" id="ARBA00001946"/>
    </source>
</evidence>
<dbReference type="Proteomes" id="UP000053784">
    <property type="component" value="Unassembled WGS sequence"/>
</dbReference>
<keyword evidence="10 23" id="KW-0436">Ligase</keyword>
<dbReference type="GO" id="GO:0004326">
    <property type="term" value="F:tetrahydrofolylpolyglutamate synthase activity"/>
    <property type="evidence" value="ECO:0007669"/>
    <property type="project" value="UniProtKB-EC"/>
</dbReference>
<dbReference type="STRING" id="1179155.CF67_25004"/>
<evidence type="ECO:0000256" key="21">
    <source>
        <dbReference type="ARBA" id="ARBA00049035"/>
    </source>
</evidence>
<evidence type="ECO:0000256" key="4">
    <source>
        <dbReference type="ARBA" id="ARBA00005150"/>
    </source>
</evidence>
<dbReference type="AlphaFoldDB" id="A0A084CNC4"/>
<dbReference type="PROSITE" id="PS01012">
    <property type="entry name" value="FOLYLPOLYGLU_SYNT_2"/>
    <property type="match status" value="1"/>
</dbReference>
<evidence type="ECO:0000256" key="15">
    <source>
        <dbReference type="ARBA" id="ARBA00022909"/>
    </source>
</evidence>
<evidence type="ECO:0000313" key="26">
    <source>
        <dbReference type="Proteomes" id="UP000053784"/>
    </source>
</evidence>
<comment type="catalytic activity">
    <reaction evidence="21">
        <text>(6R)-5,10-methylenetetrahydrofolyl-(gamma-L-Glu)(n) + L-glutamate + ATP = (6R)-5,10-methylenetetrahydrofolyl-(gamma-L-Glu)(n+1) + ADP + phosphate + H(+)</text>
        <dbReference type="Rhea" id="RHEA:51912"/>
        <dbReference type="Rhea" id="RHEA-COMP:13257"/>
        <dbReference type="Rhea" id="RHEA-COMP:13258"/>
        <dbReference type="ChEBI" id="CHEBI:15378"/>
        <dbReference type="ChEBI" id="CHEBI:29985"/>
        <dbReference type="ChEBI" id="CHEBI:30616"/>
        <dbReference type="ChEBI" id="CHEBI:43474"/>
        <dbReference type="ChEBI" id="CHEBI:136572"/>
        <dbReference type="ChEBI" id="CHEBI:456216"/>
        <dbReference type="EC" id="6.3.2.17"/>
    </reaction>
</comment>
<sequence length="423" mass="46972">MSRNFTPRATSSLMVWLDYLTNIHSTTIDLGLERVSSVAKESNLIKPAQTVITVGGTNGKGLTCAFIETVLLDAGYSVGVYSSPHLIHYNERVRINGKNLTDTKYVQAFNFIEKQRSGVSLSFFEYSTLAALYSFKNENVDVILLEVGLGGRLDATNVVEHDVSIIVSLGIDHVDWLSKDINVIGFEKAGIFRAGKPAICGEPRAPWTVSSYANKIGANYYQIEIEYEYKFTKNLTWQWKSGSVTMDDLPIPRLPLQNAATAIMALNCSEIDISKNNIINALYSVSLPGRIQLLSSDPTILLDVAHNPHSARYLVKHIRQYYTGLKFHVVIGMLNDKDIKTTIDVLSPISSKWYPTSLSVPRGAHADELCEYLVHFEGKYSSSVEALKAALLAKDKDAVLVVGSFHTVAQVLKYWKRKGERDG</sequence>
<dbReference type="EC" id="6.3.2.17" evidence="8"/>
<dbReference type="Pfam" id="PF02875">
    <property type="entry name" value="Mur_ligase_C"/>
    <property type="match status" value="1"/>
</dbReference>
<keyword evidence="15" id="KW-0289">Folate biosynthesis</keyword>
<comment type="catalytic activity">
    <reaction evidence="22">
        <text>7,8-dihydropteroate + L-glutamate + ATP = 7,8-dihydrofolate + ADP + phosphate + H(+)</text>
        <dbReference type="Rhea" id="RHEA:23584"/>
        <dbReference type="ChEBI" id="CHEBI:15378"/>
        <dbReference type="ChEBI" id="CHEBI:17839"/>
        <dbReference type="ChEBI" id="CHEBI:29985"/>
        <dbReference type="ChEBI" id="CHEBI:30616"/>
        <dbReference type="ChEBI" id="CHEBI:43474"/>
        <dbReference type="ChEBI" id="CHEBI:57451"/>
        <dbReference type="ChEBI" id="CHEBI:456216"/>
        <dbReference type="EC" id="6.3.2.12"/>
    </reaction>
</comment>
<dbReference type="InterPro" id="IPR018109">
    <property type="entry name" value="Folylpolyglutamate_synth_CS"/>
</dbReference>
<evidence type="ECO:0000256" key="3">
    <source>
        <dbReference type="ARBA" id="ARBA00004799"/>
    </source>
</evidence>
<accession>A0A084CNC4</accession>
<dbReference type="InterPro" id="IPR036615">
    <property type="entry name" value="Mur_ligase_C_dom_sf"/>
</dbReference>
<comment type="cofactor">
    <cofactor evidence="1">
        <name>Mg(2+)</name>
        <dbReference type="ChEBI" id="CHEBI:18420"/>
    </cofactor>
</comment>
<protein>
    <recommendedName>
        <fullName evidence="9">Dihydrofolate synthase/folylpolyglutamate synthase</fullName>
        <ecNumber evidence="7">6.3.2.12</ecNumber>
        <ecNumber evidence="8">6.3.2.17</ecNumber>
    </recommendedName>
    <alternativeName>
        <fullName evidence="18">Folylpoly-gamma-glutamate synthetase-dihydrofolate synthetase</fullName>
    </alternativeName>
    <alternativeName>
        <fullName evidence="16">Folylpolyglutamate synthetase</fullName>
    </alternativeName>
    <alternativeName>
        <fullName evidence="17">Tetrahydrofolylpolyglutamate synthase</fullName>
    </alternativeName>
</protein>
<evidence type="ECO:0000256" key="18">
    <source>
        <dbReference type="ARBA" id="ARBA00032510"/>
    </source>
</evidence>
<proteinExistence type="inferred from homology"/>